<dbReference type="GO" id="GO:0090729">
    <property type="term" value="F:toxin activity"/>
    <property type="evidence" value="ECO:0007669"/>
    <property type="project" value="UniProtKB-KW"/>
</dbReference>
<evidence type="ECO:0000256" key="7">
    <source>
        <dbReference type="ARBA" id="ARBA00023237"/>
    </source>
</evidence>
<evidence type="ECO:0000256" key="8">
    <source>
        <dbReference type="ARBA" id="ARBA00023288"/>
    </source>
</evidence>
<dbReference type="InterPro" id="IPR035992">
    <property type="entry name" value="Ricin_B-like_lectins"/>
</dbReference>
<evidence type="ECO:0000256" key="9">
    <source>
        <dbReference type="SAM" id="MobiDB-lite"/>
    </source>
</evidence>
<evidence type="ECO:0000256" key="10">
    <source>
        <dbReference type="SAM" id="SignalP"/>
    </source>
</evidence>
<name>A0A7S2HML1_9STRA</name>
<feature type="region of interest" description="Disordered" evidence="9">
    <location>
        <begin position="46"/>
        <end position="82"/>
    </location>
</feature>
<keyword evidence="3 10" id="KW-0732">Signal</keyword>
<dbReference type="InterPro" id="IPR003558">
    <property type="entry name" value="CDtoxinA/C"/>
</dbReference>
<dbReference type="Pfam" id="PF03498">
    <property type="entry name" value="CDtoxinA"/>
    <property type="match status" value="1"/>
</dbReference>
<reference evidence="11" key="1">
    <citation type="submission" date="2021-01" db="EMBL/GenBank/DDBJ databases">
        <authorList>
            <person name="Corre E."/>
            <person name="Pelletier E."/>
            <person name="Niang G."/>
            <person name="Scheremetjew M."/>
            <person name="Finn R."/>
            <person name="Kale V."/>
            <person name="Holt S."/>
            <person name="Cochrane G."/>
            <person name="Meng A."/>
            <person name="Brown T."/>
            <person name="Cohen L."/>
        </authorList>
    </citation>
    <scope>NUCLEOTIDE SEQUENCE</scope>
    <source>
        <strain evidence="11">CCMP826</strain>
    </source>
</reference>
<evidence type="ECO:0000256" key="4">
    <source>
        <dbReference type="ARBA" id="ARBA00023026"/>
    </source>
</evidence>
<gene>
    <name evidence="11" type="ORF">HTAM1171_LOCUS6416</name>
</gene>
<keyword evidence="7" id="KW-0998">Cell outer membrane</keyword>
<feature type="chain" id="PRO_5030902219" description="Ricin B lectin domain-containing protein" evidence="10">
    <location>
        <begin position="20"/>
        <end position="247"/>
    </location>
</feature>
<dbReference type="SUPFAM" id="SSF50370">
    <property type="entry name" value="Ricin B-like lectins"/>
    <property type="match status" value="1"/>
</dbReference>
<organism evidence="11">
    <name type="scientific">Helicotheca tamesis</name>
    <dbReference type="NCBI Taxonomy" id="374047"/>
    <lineage>
        <taxon>Eukaryota</taxon>
        <taxon>Sar</taxon>
        <taxon>Stramenopiles</taxon>
        <taxon>Ochrophyta</taxon>
        <taxon>Bacillariophyta</taxon>
        <taxon>Mediophyceae</taxon>
        <taxon>Lithodesmiophycidae</taxon>
        <taxon>Lithodesmiales</taxon>
        <taxon>Lithodesmiaceae</taxon>
        <taxon>Helicotheca</taxon>
    </lineage>
</organism>
<keyword evidence="8" id="KW-0449">Lipoprotein</keyword>
<sequence length="247" mass="27190">MKSVLVLFTATFVVDCVFSINSITQNLREKTKEASEAVTGRDLWGTSKHYSHKSSASGKKSKSSSSGKKSNEKEEKHESSGHSLLKPFTCPGLCASSVFDAFYSYDQVVELVTCDECDPNQRWKIHTVKEGYVQIKNVGTGLCIQPLPDEDFCDETNELELELIPCDILKGAPTEQSLFLRQGSSFINVYCTFLSGGPSYLNGFGSEECDGGPGLNVFLSDSEQLLLQDATWLVEDCPPDACASMWY</sequence>
<evidence type="ECO:0000256" key="6">
    <source>
        <dbReference type="ARBA" id="ARBA00023139"/>
    </source>
</evidence>
<comment type="subcellular location">
    <subcellularLocation>
        <location evidence="1">Cell outer membrane</location>
        <topology evidence="1">Lipid-anchor</topology>
    </subcellularLocation>
</comment>
<protein>
    <recommendedName>
        <fullName evidence="12">Ricin B lectin domain-containing protein</fullName>
    </recommendedName>
</protein>
<keyword evidence="5" id="KW-0472">Membrane</keyword>
<keyword evidence="2" id="KW-0800">Toxin</keyword>
<proteinExistence type="predicted"/>
<dbReference type="AlphaFoldDB" id="A0A7S2HML1"/>
<evidence type="ECO:0000313" key="11">
    <source>
        <dbReference type="EMBL" id="CAD9494812.1"/>
    </source>
</evidence>
<evidence type="ECO:0008006" key="12">
    <source>
        <dbReference type="Google" id="ProtNLM"/>
    </source>
</evidence>
<evidence type="ECO:0000256" key="2">
    <source>
        <dbReference type="ARBA" id="ARBA00022656"/>
    </source>
</evidence>
<evidence type="ECO:0000256" key="5">
    <source>
        <dbReference type="ARBA" id="ARBA00023136"/>
    </source>
</evidence>
<feature type="signal peptide" evidence="10">
    <location>
        <begin position="1"/>
        <end position="19"/>
    </location>
</feature>
<dbReference type="PROSITE" id="PS50231">
    <property type="entry name" value="RICIN_B_LECTIN"/>
    <property type="match status" value="1"/>
</dbReference>
<dbReference type="EMBL" id="HBGV01010382">
    <property type="protein sequence ID" value="CAD9494812.1"/>
    <property type="molecule type" value="Transcribed_RNA"/>
</dbReference>
<feature type="compositionally biased region" description="Low complexity" evidence="9">
    <location>
        <begin position="53"/>
        <end position="68"/>
    </location>
</feature>
<evidence type="ECO:0000256" key="3">
    <source>
        <dbReference type="ARBA" id="ARBA00022729"/>
    </source>
</evidence>
<keyword evidence="6" id="KW-0564">Palmitate</keyword>
<keyword evidence="4" id="KW-0843">Virulence</keyword>
<dbReference type="Gene3D" id="2.80.10.50">
    <property type="match status" value="1"/>
</dbReference>
<evidence type="ECO:0000256" key="1">
    <source>
        <dbReference type="ARBA" id="ARBA00004459"/>
    </source>
</evidence>
<feature type="compositionally biased region" description="Basic and acidic residues" evidence="9">
    <location>
        <begin position="69"/>
        <end position="80"/>
    </location>
</feature>
<accession>A0A7S2HML1</accession>